<reference evidence="2" key="2">
    <citation type="submission" date="2025-09" db="UniProtKB">
        <authorList>
            <consortium name="Ensembl"/>
        </authorList>
    </citation>
    <scope>IDENTIFICATION</scope>
</reference>
<feature type="region of interest" description="Disordered" evidence="1">
    <location>
        <begin position="328"/>
        <end position="351"/>
    </location>
</feature>
<feature type="region of interest" description="Disordered" evidence="1">
    <location>
        <begin position="1097"/>
        <end position="1118"/>
    </location>
</feature>
<sequence length="1313" mass="141258">MSQFSPKISTHSLTLSPAASHSGPDPAPPQVAEQASVPVLRSVSNSYTQPFISYQVSENESSSLPKVPSFLYVSKNPNPTPVASVQIPPCPSPVLTAYRPPVIEARKSLTSLLESQMSLANSKPKSRSTYYGLTPTEYAAYGGIRTITSHQSPVPTKNNETSADKQHSDVCIDGSHISKPEKQLNGHEVLPSSVHGLQPVLFPKDSELPAEQVFEKNPSEAHSTGTQSLKTSNVDTVKPELPLGWAQKTIQQSPSDVSTPKASYSEAPVPIPKAGEVHTQSVAQFSVEAALKCLTDNNDLSGSSSAFAKADLNAGTHPEAKVINLMENGYKPNKTPPLSKTNKRDQSGKTEIAPTQTYHTAHGVSLPADNDFNVQINAKPVKNLADCENPLVQPPATQIKPKFSESAIINGEFHLEMQESTKLVSEPPLITKVTAEATLHKQIEEVRPQTKLCNEVRLPTKTNAGNTLPLMAECFPDKAITELSFLNIYPKEPFITTTRAVVPHEPVTASVCSAQYNIYKEPLDEQSPKFIQPPKAETQVYRHQPEENKNHLPTLGAPNMSVNAATEPKLSAQHATATQSPKISNKSFPLKTDSFSAPTKQPQKLPNINEITNTQTTGSNGQGKDVQVTSFYTNSSRVIGDTKLATEITLNTKDAVIPNQTNTEPKLPNSAVDKVHPYIISERTGLLTGNMPIEHLPTTPSKTENIQEKRVFDTKQSDSSLLKGTTAVNMPLNENKISSKPNANQSSSFTDAVSPRLLGNLETIQQEKAQTKHFQNSNTRYIPAAESKVPDRLNVETVLPVMADAVKSGKRTFNAIQALPPSPTMRCLTPKSPQMKSERFESLTAVKPAINTTSISGSVDGEQFGKACSLFENKLSDTPEHQLAIKTHVNSVISKETTTSLCTGYTAPSTSVEEQTTQLARSSQIIGNNIQAVNLVSSQTVIKHFSSVPETNTSIETNICTVNSPTISYGTSNKHPSTNIQPFNEATIDLKAPHSHNTATNRSPLPERRLCGTPKQSCTPTLPQSPQIPVNLNHVTEINPSRITMKDQINPPIAAFQNNIPTSTVQPLAILENISKPEIKPLTTNDTLAVEVKVHSPMQHKNSNSGQEGKLPSLNTEASVPTLDSYPVLTSGPTADAKAPVKQVAPRPSSGVKTESSKSLHFAAQVSSQTISTEPTTEQPVEIISPAKPATDTVMKPSMIKADVIDSATPASLPQASISVTAPSPNRGTPPLSQQKTGLKGKDVLKYKPTAAPTETPVGEPSTKSVTSTASSTADKKPVTAETSPSSTEQKCCETSASAPLFFLCGNTVKYCF</sequence>
<feature type="compositionally biased region" description="Low complexity" evidence="1">
    <location>
        <begin position="1262"/>
        <end position="1273"/>
    </location>
</feature>
<keyword evidence="3" id="KW-1185">Reference proteome</keyword>
<feature type="compositionally biased region" description="Polar residues" evidence="1">
    <location>
        <begin position="1281"/>
        <end position="1291"/>
    </location>
</feature>
<organism evidence="2 3">
    <name type="scientific">Amphilophus citrinellus</name>
    <name type="common">Midas cichlid</name>
    <name type="synonym">Cichlasoma citrinellum</name>
    <dbReference type="NCBI Taxonomy" id="61819"/>
    <lineage>
        <taxon>Eukaryota</taxon>
        <taxon>Metazoa</taxon>
        <taxon>Chordata</taxon>
        <taxon>Craniata</taxon>
        <taxon>Vertebrata</taxon>
        <taxon>Euteleostomi</taxon>
        <taxon>Actinopterygii</taxon>
        <taxon>Neopterygii</taxon>
        <taxon>Teleostei</taxon>
        <taxon>Neoteleostei</taxon>
        <taxon>Acanthomorphata</taxon>
        <taxon>Ovalentaria</taxon>
        <taxon>Cichlomorphae</taxon>
        <taxon>Cichliformes</taxon>
        <taxon>Cichlidae</taxon>
        <taxon>New World cichlids</taxon>
        <taxon>Cichlasomatinae</taxon>
        <taxon>Heroini</taxon>
        <taxon>Amphilophus</taxon>
    </lineage>
</organism>
<evidence type="ECO:0000313" key="3">
    <source>
        <dbReference type="Proteomes" id="UP000261340"/>
    </source>
</evidence>
<feature type="compositionally biased region" description="Polar residues" evidence="1">
    <location>
        <begin position="1216"/>
        <end position="1237"/>
    </location>
</feature>
<feature type="region of interest" description="Disordered" evidence="1">
    <location>
        <begin position="1216"/>
        <end position="1291"/>
    </location>
</feature>
<evidence type="ECO:0000256" key="1">
    <source>
        <dbReference type="SAM" id="MobiDB-lite"/>
    </source>
</evidence>
<evidence type="ECO:0000313" key="2">
    <source>
        <dbReference type="Ensembl" id="ENSACIP00000023261.1"/>
    </source>
</evidence>
<dbReference type="Proteomes" id="UP000261340">
    <property type="component" value="Unplaced"/>
</dbReference>
<protein>
    <submittedName>
        <fullName evidence="2">Uncharacterized protein</fullName>
    </submittedName>
</protein>
<feature type="region of interest" description="Disordered" evidence="1">
    <location>
        <begin position="1131"/>
        <end position="1159"/>
    </location>
</feature>
<dbReference type="GeneTree" id="ENSGT00960000186692"/>
<feature type="compositionally biased region" description="Polar residues" evidence="1">
    <location>
        <begin position="1099"/>
        <end position="1118"/>
    </location>
</feature>
<name>A0A3Q0SJM2_AMPCI</name>
<feature type="compositionally biased region" description="Polar residues" evidence="1">
    <location>
        <begin position="1"/>
        <end position="19"/>
    </location>
</feature>
<dbReference type="Ensembl" id="ENSACIT00000023873.1">
    <property type="protein sequence ID" value="ENSACIP00000023261.1"/>
    <property type="gene ID" value="ENSACIG00000018070.1"/>
</dbReference>
<reference evidence="2" key="1">
    <citation type="submission" date="2025-08" db="UniProtKB">
        <authorList>
            <consortium name="Ensembl"/>
        </authorList>
    </citation>
    <scope>IDENTIFICATION</scope>
</reference>
<proteinExistence type="predicted"/>
<feature type="region of interest" description="Disordered" evidence="1">
    <location>
        <begin position="1"/>
        <end position="37"/>
    </location>
</feature>
<accession>A0A3Q0SJM2</accession>
<dbReference type="OMA" id="MIKADVI"/>